<dbReference type="AlphaFoldDB" id="A0A6P2CY43"/>
<evidence type="ECO:0000313" key="2">
    <source>
        <dbReference type="Proteomes" id="UP000464178"/>
    </source>
</evidence>
<sequence length="178" mass="19450">MSTEGSDPSGPQTAEAFDHLAGECWFHNQLTDAADNYRRALGIREQSFGADHWEVADSIVRLAGACSFAGDHAEAESLWYRAIRIYEPYYRELMDARGELFQHVFMGLVGTLNNIAVAALQRGDTVAAERGYRRVGVLIAEAFGPGCRWVPVDSPFAAALIEQGKQDGTDWAAALDAP</sequence>
<evidence type="ECO:0000313" key="1">
    <source>
        <dbReference type="EMBL" id="VTR93306.1"/>
    </source>
</evidence>
<proteinExistence type="predicted"/>
<name>A0A6P2CY43_9BACT</name>
<keyword evidence="2" id="KW-1185">Reference proteome</keyword>
<organism evidence="1 2">
    <name type="scientific">Gemmata massiliana</name>
    <dbReference type="NCBI Taxonomy" id="1210884"/>
    <lineage>
        <taxon>Bacteria</taxon>
        <taxon>Pseudomonadati</taxon>
        <taxon>Planctomycetota</taxon>
        <taxon>Planctomycetia</taxon>
        <taxon>Gemmatales</taxon>
        <taxon>Gemmataceae</taxon>
        <taxon>Gemmata</taxon>
    </lineage>
</organism>
<dbReference type="EMBL" id="LR593886">
    <property type="protein sequence ID" value="VTR93306.1"/>
    <property type="molecule type" value="Genomic_DNA"/>
</dbReference>
<reference evidence="1 2" key="1">
    <citation type="submission" date="2019-05" db="EMBL/GenBank/DDBJ databases">
        <authorList>
            <consortium name="Science for Life Laboratories"/>
        </authorList>
    </citation>
    <scope>NUCLEOTIDE SEQUENCE [LARGE SCALE GENOMIC DNA]</scope>
    <source>
        <strain evidence="1">Soil9</strain>
    </source>
</reference>
<evidence type="ECO:0008006" key="3">
    <source>
        <dbReference type="Google" id="ProtNLM"/>
    </source>
</evidence>
<gene>
    <name evidence="1" type="ORF">SOIL9_44080</name>
</gene>
<accession>A0A6P2CY43</accession>
<dbReference type="RefSeq" id="WP_162668054.1">
    <property type="nucleotide sequence ID" value="NZ_LR593886.1"/>
</dbReference>
<dbReference type="Proteomes" id="UP000464178">
    <property type="component" value="Chromosome"/>
</dbReference>
<dbReference type="Pfam" id="PF13424">
    <property type="entry name" value="TPR_12"/>
    <property type="match status" value="1"/>
</dbReference>
<dbReference type="InterPro" id="IPR011990">
    <property type="entry name" value="TPR-like_helical_dom_sf"/>
</dbReference>
<dbReference type="KEGG" id="gms:SOIL9_44080"/>
<protein>
    <recommendedName>
        <fullName evidence="3">Tetratricopeptide repeat protein</fullName>
    </recommendedName>
</protein>
<dbReference type="SUPFAM" id="SSF48452">
    <property type="entry name" value="TPR-like"/>
    <property type="match status" value="1"/>
</dbReference>
<dbReference type="Gene3D" id="1.25.40.10">
    <property type="entry name" value="Tetratricopeptide repeat domain"/>
    <property type="match status" value="1"/>
</dbReference>